<dbReference type="PROSITE" id="PS51257">
    <property type="entry name" value="PROKAR_LIPOPROTEIN"/>
    <property type="match status" value="1"/>
</dbReference>
<organism evidence="2 3">
    <name type="scientific">Franzmannia pantelleriensis</name>
    <dbReference type="NCBI Taxonomy" id="48727"/>
    <lineage>
        <taxon>Bacteria</taxon>
        <taxon>Pseudomonadati</taxon>
        <taxon>Pseudomonadota</taxon>
        <taxon>Gammaproteobacteria</taxon>
        <taxon>Oceanospirillales</taxon>
        <taxon>Halomonadaceae</taxon>
        <taxon>Franzmannia</taxon>
    </lineage>
</organism>
<dbReference type="AlphaFoldDB" id="A0A1G9I2Y3"/>
<dbReference type="RefSeq" id="WP_089657340.1">
    <property type="nucleotide sequence ID" value="NZ_FNGH01000003.1"/>
</dbReference>
<evidence type="ECO:0000313" key="2">
    <source>
        <dbReference type="EMBL" id="SDL19425.1"/>
    </source>
</evidence>
<evidence type="ECO:0000313" key="3">
    <source>
        <dbReference type="Proteomes" id="UP000199107"/>
    </source>
</evidence>
<accession>A0A1G9I2Y3</accession>
<proteinExistence type="predicted"/>
<sequence>MRRLTSTLPPLCGLTLILVMLAGCTMNTFPDGSRETMWGVPQEDSPGEQQRPGTYRDETGEIRGQTQVPER</sequence>
<dbReference type="EMBL" id="FNGH01000003">
    <property type="protein sequence ID" value="SDL19425.1"/>
    <property type="molecule type" value="Genomic_DNA"/>
</dbReference>
<gene>
    <name evidence="2" type="ORF">SAMN05192555_10349</name>
</gene>
<dbReference type="OrthoDB" id="6173744at2"/>
<keyword evidence="3" id="KW-1185">Reference proteome</keyword>
<evidence type="ECO:0000256" key="1">
    <source>
        <dbReference type="SAM" id="MobiDB-lite"/>
    </source>
</evidence>
<dbReference type="Proteomes" id="UP000199107">
    <property type="component" value="Unassembled WGS sequence"/>
</dbReference>
<protein>
    <submittedName>
        <fullName evidence="2">Uncharacterized protein</fullName>
    </submittedName>
</protein>
<reference evidence="3" key="1">
    <citation type="submission" date="2016-10" db="EMBL/GenBank/DDBJ databases">
        <authorList>
            <person name="Varghese N."/>
            <person name="Submissions S."/>
        </authorList>
    </citation>
    <scope>NUCLEOTIDE SEQUENCE [LARGE SCALE GENOMIC DNA]</scope>
    <source>
        <strain evidence="3">AAP</strain>
    </source>
</reference>
<name>A0A1G9I2Y3_9GAMM</name>
<feature type="region of interest" description="Disordered" evidence="1">
    <location>
        <begin position="30"/>
        <end position="71"/>
    </location>
</feature>